<comment type="cofactor">
    <cofactor evidence="18 19">
        <name>Zn(2+)</name>
        <dbReference type="ChEBI" id="CHEBI:29105"/>
    </cofactor>
    <text evidence="18 19">Binds 2 Zn(2+) ions per subunit that likely form a catalytic dimetal center.</text>
</comment>
<dbReference type="GO" id="GO:0005789">
    <property type="term" value="C:endoplasmic reticulum membrane"/>
    <property type="evidence" value="ECO:0007669"/>
    <property type="project" value="UniProtKB-SubCell"/>
</dbReference>
<keyword evidence="10 18" id="KW-0276">Fatty acid metabolism</keyword>
<feature type="binding site" evidence="19">
    <location>
        <position position="317"/>
    </location>
    <ligand>
        <name>Zn(2+)</name>
        <dbReference type="ChEBI" id="CHEBI:29105"/>
        <label>1</label>
    </ligand>
</feature>
<dbReference type="PROSITE" id="PS50255">
    <property type="entry name" value="CYTOCHROME_B5_2"/>
    <property type="match status" value="1"/>
</dbReference>
<evidence type="ECO:0000256" key="15">
    <source>
        <dbReference type="ARBA" id="ARBA00023098"/>
    </source>
</evidence>
<evidence type="ECO:0000256" key="18">
    <source>
        <dbReference type="PIRNR" id="PIRNR005149"/>
    </source>
</evidence>
<comment type="similarity">
    <text evidence="4 18">Belongs to the sterol desaturase family. SCS7 subfamily.</text>
</comment>
<name>A0A8H7IHL6_9AGAM</name>
<keyword evidence="17 18" id="KW-0275">Fatty acid biosynthesis</keyword>
<sequence length="343" mass="38870">MSQLTKRVKIYTSLDVATHAKDTDCWVSRNGKVYDVTPFLADHPGGDDLILRYAGKDLGDIMADKSEHDHSDSAYEMLEEYVIGRLGTDALTVSDDWVATDDFHPDDTDTRPTLKSPIPRFAQTDDVVCCPDRLAPHRQRAIREVCDAIQRTWFGSASVYHGETLFSGANSTYTPGFAGINAGVGITNAALAKTATCFLLGNVIWTILEYALHRFLFHIDELLPDRPFFLMLHFLLHGIHHYLPMDRLRLVMPPILFAALSFPFTRLAYVLFPVSVANGIISGAFGFYVLYDCMHYALHHTKLPQYMREMKKYHLAHHYKNFELGFGVTSKIWDYVFNTVLPV</sequence>
<evidence type="ECO:0000256" key="9">
    <source>
        <dbReference type="ARBA" id="ARBA00022824"/>
    </source>
</evidence>
<feature type="binding site" evidence="19">
    <location>
        <position position="237"/>
    </location>
    <ligand>
        <name>Zn(2+)</name>
        <dbReference type="ChEBI" id="CHEBI:29105"/>
        <label>1</label>
    </ligand>
</feature>
<evidence type="ECO:0000259" key="22">
    <source>
        <dbReference type="PROSITE" id="PS50255"/>
    </source>
</evidence>
<evidence type="ECO:0000256" key="1">
    <source>
        <dbReference type="ARBA" id="ARBA00004477"/>
    </source>
</evidence>
<evidence type="ECO:0000313" key="23">
    <source>
        <dbReference type="EMBL" id="KAF8755655.1"/>
    </source>
</evidence>
<dbReference type="PRINTS" id="PR00363">
    <property type="entry name" value="CYTOCHROMEB5"/>
</dbReference>
<dbReference type="PROSITE" id="PS00191">
    <property type="entry name" value="CYTOCHROME_B5_1"/>
    <property type="match status" value="1"/>
</dbReference>
<comment type="caution">
    <text evidence="23">The sequence shown here is derived from an EMBL/GenBank/DDBJ whole genome shotgun (WGS) entry which is preliminary data.</text>
</comment>
<comment type="pathway">
    <text evidence="3">Lipid metabolism.</text>
</comment>
<evidence type="ECO:0000256" key="4">
    <source>
        <dbReference type="ARBA" id="ARBA00005747"/>
    </source>
</evidence>
<evidence type="ECO:0000256" key="12">
    <source>
        <dbReference type="ARBA" id="ARBA00022989"/>
    </source>
</evidence>
<dbReference type="InterPro" id="IPR036400">
    <property type="entry name" value="Cyt_B5-like_heme/steroid_sf"/>
</dbReference>
<keyword evidence="6 20" id="KW-0349">Heme</keyword>
<keyword evidence="11 19" id="KW-0862">Zinc</keyword>
<dbReference type="EC" id="1.-.-.-" evidence="18"/>
<feature type="transmembrane region" description="Helical" evidence="21">
    <location>
        <begin position="280"/>
        <end position="298"/>
    </location>
</feature>
<feature type="binding site" description="axial binding residue" evidence="20">
    <location>
        <position position="43"/>
    </location>
    <ligand>
        <name>heme</name>
        <dbReference type="ChEBI" id="CHEBI:30413"/>
    </ligand>
    <ligandPart>
        <name>Fe</name>
        <dbReference type="ChEBI" id="CHEBI:18248"/>
    </ligandPart>
</feature>
<feature type="binding site" evidence="19">
    <location>
        <position position="213"/>
    </location>
    <ligand>
        <name>Zn(2+)</name>
        <dbReference type="ChEBI" id="CHEBI:29105"/>
        <label>1</label>
    </ligand>
</feature>
<evidence type="ECO:0000256" key="17">
    <source>
        <dbReference type="ARBA" id="ARBA00023160"/>
    </source>
</evidence>
<feature type="domain" description="Cytochrome b5 heme-binding" evidence="22">
    <location>
        <begin position="8"/>
        <end position="87"/>
    </location>
</feature>
<evidence type="ECO:0000256" key="11">
    <source>
        <dbReference type="ARBA" id="ARBA00022833"/>
    </source>
</evidence>
<dbReference type="Gene3D" id="3.10.120.10">
    <property type="entry name" value="Cytochrome b5-like heme/steroid binding domain"/>
    <property type="match status" value="1"/>
</dbReference>
<keyword evidence="13 18" id="KW-0560">Oxidoreductase</keyword>
<keyword evidence="5 18" id="KW-0444">Lipid biosynthesis</keyword>
<proteinExistence type="inferred from homology"/>
<dbReference type="GO" id="GO:0080132">
    <property type="term" value="F:fatty acid 2-hydroxylase activity"/>
    <property type="evidence" value="ECO:0007669"/>
    <property type="project" value="InterPro"/>
</dbReference>
<reference evidence="23" key="1">
    <citation type="submission" date="2020-09" db="EMBL/GenBank/DDBJ databases">
        <title>Comparative genome analyses of four rice-infecting Rhizoctonia solani isolates reveal extensive enrichment of homogalacturonan modification genes.</title>
        <authorList>
            <person name="Lee D.-Y."/>
            <person name="Jeon J."/>
            <person name="Kim K.-T."/>
            <person name="Cheong K."/>
            <person name="Song H."/>
            <person name="Choi G."/>
            <person name="Ko J."/>
            <person name="Opiyo S.O."/>
            <person name="Zuo S."/>
            <person name="Madhav S."/>
            <person name="Lee Y.-H."/>
            <person name="Wang G.-L."/>
        </authorList>
    </citation>
    <scope>NUCLEOTIDE SEQUENCE</scope>
    <source>
        <strain evidence="23">AG1-IA B2</strain>
    </source>
</reference>
<evidence type="ECO:0000256" key="20">
    <source>
        <dbReference type="PIRSR" id="PIRSR005149-50"/>
    </source>
</evidence>
<comment type="cofactor">
    <cofactor evidence="20">
        <name>Fe cation</name>
        <dbReference type="ChEBI" id="CHEBI:24875"/>
    </cofactor>
</comment>
<keyword evidence="15 18" id="KW-0443">Lipid metabolism</keyword>
<dbReference type="GO" id="GO:0006633">
    <property type="term" value="P:fatty acid biosynthetic process"/>
    <property type="evidence" value="ECO:0007669"/>
    <property type="project" value="UniProtKB-KW"/>
</dbReference>
<feature type="binding site" evidence="19">
    <location>
        <position position="241"/>
    </location>
    <ligand>
        <name>Zn(2+)</name>
        <dbReference type="ChEBI" id="CHEBI:29105"/>
        <label>1</label>
    </ligand>
</feature>
<feature type="binding site" evidence="19">
    <location>
        <position position="314"/>
    </location>
    <ligand>
        <name>Zn(2+)</name>
        <dbReference type="ChEBI" id="CHEBI:29105"/>
        <label>1</label>
    </ligand>
</feature>
<dbReference type="Pfam" id="PF04116">
    <property type="entry name" value="FA_hydroxylase"/>
    <property type="match status" value="1"/>
</dbReference>
<keyword evidence="9 18" id="KW-0256">Endoplasmic reticulum</keyword>
<evidence type="ECO:0000313" key="24">
    <source>
        <dbReference type="Proteomes" id="UP000614334"/>
    </source>
</evidence>
<dbReference type="InterPro" id="IPR014430">
    <property type="entry name" value="Scs7"/>
</dbReference>
<evidence type="ECO:0000256" key="2">
    <source>
        <dbReference type="ARBA" id="ARBA00004991"/>
    </source>
</evidence>
<dbReference type="InterPro" id="IPR006694">
    <property type="entry name" value="Fatty_acid_hydroxylase"/>
</dbReference>
<feature type="binding site" description="axial binding residue" evidence="20">
    <location>
        <position position="70"/>
    </location>
    <ligand>
        <name>heme</name>
        <dbReference type="ChEBI" id="CHEBI:30413"/>
    </ligand>
    <ligandPart>
        <name>Fe</name>
        <dbReference type="ChEBI" id="CHEBI:18248"/>
    </ligandPart>
</feature>
<evidence type="ECO:0000256" key="14">
    <source>
        <dbReference type="ARBA" id="ARBA00023004"/>
    </source>
</evidence>
<dbReference type="PANTHER" id="PTHR12863">
    <property type="entry name" value="FATTY ACID HYDROXYLASE"/>
    <property type="match status" value="1"/>
</dbReference>
<evidence type="ECO:0000256" key="6">
    <source>
        <dbReference type="ARBA" id="ARBA00022617"/>
    </source>
</evidence>
<keyword evidence="12 21" id="KW-1133">Transmembrane helix</keyword>
<dbReference type="PANTHER" id="PTHR12863:SF1">
    <property type="entry name" value="FATTY ACID 2-HYDROXYLASE"/>
    <property type="match status" value="1"/>
</dbReference>
<dbReference type="Pfam" id="PF00173">
    <property type="entry name" value="Cyt-b5"/>
    <property type="match status" value="1"/>
</dbReference>
<organism evidence="23 24">
    <name type="scientific">Rhizoctonia solani</name>
    <dbReference type="NCBI Taxonomy" id="456999"/>
    <lineage>
        <taxon>Eukaryota</taxon>
        <taxon>Fungi</taxon>
        <taxon>Dikarya</taxon>
        <taxon>Basidiomycota</taxon>
        <taxon>Agaricomycotina</taxon>
        <taxon>Agaricomycetes</taxon>
        <taxon>Cantharellales</taxon>
        <taxon>Ceratobasidiaceae</taxon>
        <taxon>Rhizoctonia</taxon>
    </lineage>
</organism>
<comment type="subcellular location">
    <subcellularLocation>
        <location evidence="1">Endoplasmic reticulum membrane</location>
        <topology evidence="1">Multi-pass membrane protein</topology>
    </subcellularLocation>
</comment>
<gene>
    <name evidence="23" type="ORF">RHS01_05260</name>
</gene>
<dbReference type="GO" id="GO:0005506">
    <property type="term" value="F:iron ion binding"/>
    <property type="evidence" value="ECO:0007669"/>
    <property type="project" value="UniProtKB-UniRule"/>
</dbReference>
<evidence type="ECO:0000256" key="3">
    <source>
        <dbReference type="ARBA" id="ARBA00005189"/>
    </source>
</evidence>
<dbReference type="EMBL" id="JACYCF010000008">
    <property type="protein sequence ID" value="KAF8755655.1"/>
    <property type="molecule type" value="Genomic_DNA"/>
</dbReference>
<keyword evidence="8 18" id="KW-0479">Metal-binding</keyword>
<dbReference type="SUPFAM" id="SSF55856">
    <property type="entry name" value="Cytochrome b5-like heme/steroid binding domain"/>
    <property type="match status" value="1"/>
</dbReference>
<keyword evidence="7 21" id="KW-0812">Transmembrane</keyword>
<evidence type="ECO:0000256" key="13">
    <source>
        <dbReference type="ARBA" id="ARBA00023002"/>
    </source>
</evidence>
<evidence type="ECO:0000256" key="5">
    <source>
        <dbReference type="ARBA" id="ARBA00022516"/>
    </source>
</evidence>
<dbReference type="SMART" id="SM01117">
    <property type="entry name" value="Cyt-b5"/>
    <property type="match status" value="1"/>
</dbReference>
<evidence type="ECO:0000256" key="10">
    <source>
        <dbReference type="ARBA" id="ARBA00022832"/>
    </source>
</evidence>
<dbReference type="PIRSF" id="PIRSF005149">
    <property type="entry name" value="IPC-B_HD"/>
    <property type="match status" value="1"/>
</dbReference>
<keyword evidence="14 18" id="KW-0408">Iron</keyword>
<protein>
    <recommendedName>
        <fullName evidence="18">Ceramide very long chain fatty acid hydroxylase</fullName>
        <ecNumber evidence="18">1.-.-.-</ecNumber>
    </recommendedName>
</protein>
<feature type="binding site" evidence="19">
    <location>
        <position position="218"/>
    </location>
    <ligand>
        <name>Zn(2+)</name>
        <dbReference type="ChEBI" id="CHEBI:29105"/>
        <label>1</label>
    </ligand>
</feature>
<comment type="function">
    <text evidence="18">Ceramide hydroxylase involved in the hydroxylation of sphingolipid-associated very long chain fatty acids. Postulated to hydroxylate the very long chain fatty acid of dihydroceramides and phytoceramides at C-2.</text>
</comment>
<dbReference type="FunFam" id="3.10.120.10:FF:000002">
    <property type="entry name" value="Cytochrome b5 type B"/>
    <property type="match status" value="1"/>
</dbReference>
<feature type="binding site" evidence="19">
    <location>
        <position position="318"/>
    </location>
    <ligand>
        <name>Zn(2+)</name>
        <dbReference type="ChEBI" id="CHEBI:29105"/>
        <label>1</label>
    </ligand>
</feature>
<evidence type="ECO:0000256" key="7">
    <source>
        <dbReference type="ARBA" id="ARBA00022692"/>
    </source>
</evidence>
<accession>A0A8H7IHL6</accession>
<dbReference type="GO" id="GO:0020037">
    <property type="term" value="F:heme binding"/>
    <property type="evidence" value="ECO:0007669"/>
    <property type="project" value="InterPro"/>
</dbReference>
<feature type="binding site" evidence="19">
    <location>
        <position position="240"/>
    </location>
    <ligand>
        <name>Zn(2+)</name>
        <dbReference type="ChEBI" id="CHEBI:29105"/>
        <label>1</label>
    </ligand>
</feature>
<dbReference type="InterPro" id="IPR018506">
    <property type="entry name" value="Cyt_B5_heme-BS"/>
</dbReference>
<evidence type="ECO:0000256" key="8">
    <source>
        <dbReference type="ARBA" id="ARBA00022723"/>
    </source>
</evidence>
<dbReference type="AlphaFoldDB" id="A0A8H7IHL6"/>
<evidence type="ECO:0000256" key="21">
    <source>
        <dbReference type="SAM" id="Phobius"/>
    </source>
</evidence>
<evidence type="ECO:0000256" key="19">
    <source>
        <dbReference type="PIRSR" id="PIRSR005149-1"/>
    </source>
</evidence>
<keyword evidence="16 18" id="KW-0472">Membrane</keyword>
<dbReference type="InterPro" id="IPR001199">
    <property type="entry name" value="Cyt_B5-like_heme/steroid-bd"/>
</dbReference>
<feature type="binding site" evidence="19">
    <location>
        <position position="295"/>
    </location>
    <ligand>
        <name>Zn(2+)</name>
        <dbReference type="ChEBI" id="CHEBI:29105"/>
        <label>1</label>
    </ligand>
</feature>
<comment type="pathway">
    <text evidence="2">Sphingolipid metabolism.</text>
</comment>
<evidence type="ECO:0000256" key="16">
    <source>
        <dbReference type="ARBA" id="ARBA00023136"/>
    </source>
</evidence>
<feature type="binding site" evidence="19">
    <location>
        <position position="299"/>
    </location>
    <ligand>
        <name>Zn(2+)</name>
        <dbReference type="ChEBI" id="CHEBI:29105"/>
        <label>1</label>
    </ligand>
</feature>
<dbReference type="Proteomes" id="UP000614334">
    <property type="component" value="Unassembled WGS sequence"/>
</dbReference>